<reference evidence="2 3" key="2">
    <citation type="journal article" date="2019" name="G3 (Bethesda)">
        <title>Hybrid Assembly of the Genome of the Entomopathogenic Nematode Steinernema carpocapsae Identifies the X-Chromosome.</title>
        <authorList>
            <person name="Serra L."/>
            <person name="Macchietto M."/>
            <person name="Macias-Munoz A."/>
            <person name="McGill C.J."/>
            <person name="Rodriguez I.M."/>
            <person name="Rodriguez B."/>
            <person name="Murad R."/>
            <person name="Mortazavi A."/>
        </authorList>
    </citation>
    <scope>NUCLEOTIDE SEQUENCE [LARGE SCALE GENOMIC DNA]</scope>
    <source>
        <strain evidence="2 3">ALL</strain>
    </source>
</reference>
<protein>
    <submittedName>
        <fullName evidence="2">Uncharacterized protein</fullName>
    </submittedName>
</protein>
<sequence>MTFADRRIPHPHVGRDKPRRSAVQRYKEYCEKESFGDGEVRRIGTRRPVKTRASSKVLYVLYDAERFEQARDVIH</sequence>
<gene>
    <name evidence="2" type="ORF">L596_007896</name>
</gene>
<dbReference type="AlphaFoldDB" id="A0A4U5PAW2"/>
<feature type="compositionally biased region" description="Basic and acidic residues" evidence="1">
    <location>
        <begin position="1"/>
        <end position="16"/>
    </location>
</feature>
<evidence type="ECO:0000256" key="1">
    <source>
        <dbReference type="SAM" id="MobiDB-lite"/>
    </source>
</evidence>
<feature type="region of interest" description="Disordered" evidence="1">
    <location>
        <begin position="1"/>
        <end position="22"/>
    </location>
</feature>
<keyword evidence="3" id="KW-1185">Reference proteome</keyword>
<evidence type="ECO:0000313" key="2">
    <source>
        <dbReference type="EMBL" id="TKR93438.1"/>
    </source>
</evidence>
<accession>A0A4U5PAW2</accession>
<dbReference type="EMBL" id="AZBU02000002">
    <property type="protein sequence ID" value="TKR93438.1"/>
    <property type="molecule type" value="Genomic_DNA"/>
</dbReference>
<comment type="caution">
    <text evidence="2">The sequence shown here is derived from an EMBL/GenBank/DDBJ whole genome shotgun (WGS) entry which is preliminary data.</text>
</comment>
<name>A0A4U5PAW2_STECR</name>
<proteinExistence type="predicted"/>
<dbReference type="Proteomes" id="UP000298663">
    <property type="component" value="Unassembled WGS sequence"/>
</dbReference>
<evidence type="ECO:0000313" key="3">
    <source>
        <dbReference type="Proteomes" id="UP000298663"/>
    </source>
</evidence>
<reference evidence="2 3" key="1">
    <citation type="journal article" date="2015" name="Genome Biol.">
        <title>Comparative genomics of Steinernema reveals deeply conserved gene regulatory networks.</title>
        <authorList>
            <person name="Dillman A.R."/>
            <person name="Macchietto M."/>
            <person name="Porter C.F."/>
            <person name="Rogers A."/>
            <person name="Williams B."/>
            <person name="Antoshechkin I."/>
            <person name="Lee M.M."/>
            <person name="Goodwin Z."/>
            <person name="Lu X."/>
            <person name="Lewis E.E."/>
            <person name="Goodrich-Blair H."/>
            <person name="Stock S.P."/>
            <person name="Adams B.J."/>
            <person name="Sternberg P.W."/>
            <person name="Mortazavi A."/>
        </authorList>
    </citation>
    <scope>NUCLEOTIDE SEQUENCE [LARGE SCALE GENOMIC DNA]</scope>
    <source>
        <strain evidence="2 3">ALL</strain>
    </source>
</reference>
<organism evidence="2 3">
    <name type="scientific">Steinernema carpocapsae</name>
    <name type="common">Entomopathogenic nematode</name>
    <dbReference type="NCBI Taxonomy" id="34508"/>
    <lineage>
        <taxon>Eukaryota</taxon>
        <taxon>Metazoa</taxon>
        <taxon>Ecdysozoa</taxon>
        <taxon>Nematoda</taxon>
        <taxon>Chromadorea</taxon>
        <taxon>Rhabditida</taxon>
        <taxon>Tylenchina</taxon>
        <taxon>Panagrolaimomorpha</taxon>
        <taxon>Strongyloidoidea</taxon>
        <taxon>Steinernematidae</taxon>
        <taxon>Steinernema</taxon>
    </lineage>
</organism>